<protein>
    <submittedName>
        <fullName evidence="6">DUF1656 domain-containing protein</fullName>
    </submittedName>
</protein>
<gene>
    <name evidence="7" type="ORF">EYF70_16615</name>
    <name evidence="6" type="ORF">GCM10007387_56950</name>
</gene>
<dbReference type="Proteomes" id="UP000628442">
    <property type="component" value="Unassembled WGS sequence"/>
</dbReference>
<accession>A0A411X002</accession>
<dbReference type="InterPro" id="IPR012451">
    <property type="entry name" value="DUF1656"/>
</dbReference>
<evidence type="ECO:0000256" key="1">
    <source>
        <dbReference type="ARBA" id="ARBA00022475"/>
    </source>
</evidence>
<sequence length="69" mass="7502">MSAEISLHGLYVPTLLLLALAALAGTRVLGKLLLRLGFYRLVWHPALFDCALFGILLGGLSLLTTRFGY</sequence>
<keyword evidence="2 5" id="KW-0812">Transmembrane</keyword>
<proteinExistence type="predicted"/>
<dbReference type="Proteomes" id="UP000292307">
    <property type="component" value="Chromosome"/>
</dbReference>
<dbReference type="AlphaFoldDB" id="A0A411X002"/>
<keyword evidence="8" id="KW-1185">Reference proteome</keyword>
<dbReference type="Pfam" id="PF07869">
    <property type="entry name" value="DUF1656"/>
    <property type="match status" value="1"/>
</dbReference>
<evidence type="ECO:0000313" key="7">
    <source>
        <dbReference type="EMBL" id="QBI02281.1"/>
    </source>
</evidence>
<keyword evidence="1" id="KW-1003">Cell membrane</keyword>
<dbReference type="EMBL" id="BMWV01000022">
    <property type="protein sequence ID" value="GGY67317.1"/>
    <property type="molecule type" value="Genomic_DNA"/>
</dbReference>
<evidence type="ECO:0000256" key="4">
    <source>
        <dbReference type="ARBA" id="ARBA00023136"/>
    </source>
</evidence>
<evidence type="ECO:0000256" key="2">
    <source>
        <dbReference type="ARBA" id="ARBA00022692"/>
    </source>
</evidence>
<feature type="transmembrane region" description="Helical" evidence="5">
    <location>
        <begin position="46"/>
        <end position="65"/>
    </location>
</feature>
<evidence type="ECO:0000256" key="3">
    <source>
        <dbReference type="ARBA" id="ARBA00022989"/>
    </source>
</evidence>
<dbReference type="RefSeq" id="WP_131146396.1">
    <property type="nucleotide sequence ID" value="NZ_BMWV01000022.1"/>
</dbReference>
<reference evidence="7 8" key="2">
    <citation type="submission" date="2019-02" db="EMBL/GenBank/DDBJ databases">
        <title>Draft Genome Sequences of Six Type Strains of the Genus Massilia.</title>
        <authorList>
            <person name="Miess H."/>
            <person name="Frediansyhah A."/>
            <person name="Gross H."/>
        </authorList>
    </citation>
    <scope>NUCLEOTIDE SEQUENCE [LARGE SCALE GENOMIC DNA]</scope>
    <source>
        <strain evidence="7 8">DSM 17472</strain>
    </source>
</reference>
<evidence type="ECO:0000313" key="9">
    <source>
        <dbReference type="Proteomes" id="UP000628442"/>
    </source>
</evidence>
<reference evidence="6" key="3">
    <citation type="submission" date="2022-12" db="EMBL/GenBank/DDBJ databases">
        <authorList>
            <person name="Sun Q."/>
            <person name="Kim S."/>
        </authorList>
    </citation>
    <scope>NUCLEOTIDE SEQUENCE</scope>
    <source>
        <strain evidence="6">KCTC 12343</strain>
    </source>
</reference>
<evidence type="ECO:0000313" key="6">
    <source>
        <dbReference type="EMBL" id="GGY67317.1"/>
    </source>
</evidence>
<evidence type="ECO:0000313" key="8">
    <source>
        <dbReference type="Proteomes" id="UP000292307"/>
    </source>
</evidence>
<evidence type="ECO:0000256" key="5">
    <source>
        <dbReference type="SAM" id="Phobius"/>
    </source>
</evidence>
<reference evidence="6" key="1">
    <citation type="journal article" date="2014" name="Int. J. Syst. Evol. Microbiol.">
        <title>Complete genome sequence of Corynebacterium casei LMG S-19264T (=DSM 44701T), isolated from a smear-ripened cheese.</title>
        <authorList>
            <consortium name="US DOE Joint Genome Institute (JGI-PGF)"/>
            <person name="Walter F."/>
            <person name="Albersmeier A."/>
            <person name="Kalinowski J."/>
            <person name="Ruckert C."/>
        </authorList>
    </citation>
    <scope>NUCLEOTIDE SEQUENCE</scope>
    <source>
        <strain evidence="6">KCTC 12343</strain>
    </source>
</reference>
<keyword evidence="3 5" id="KW-1133">Transmembrane helix</keyword>
<keyword evidence="4 5" id="KW-0472">Membrane</keyword>
<organism evidence="6 9">
    <name type="scientific">Pseudoduganella albidiflava</name>
    <dbReference type="NCBI Taxonomy" id="321983"/>
    <lineage>
        <taxon>Bacteria</taxon>
        <taxon>Pseudomonadati</taxon>
        <taxon>Pseudomonadota</taxon>
        <taxon>Betaproteobacteria</taxon>
        <taxon>Burkholderiales</taxon>
        <taxon>Oxalobacteraceae</taxon>
        <taxon>Telluria group</taxon>
        <taxon>Pseudoduganella</taxon>
    </lineage>
</organism>
<name>A0A411X002_9BURK</name>
<dbReference type="EMBL" id="CP036401">
    <property type="protein sequence ID" value="QBI02281.1"/>
    <property type="molecule type" value="Genomic_DNA"/>
</dbReference>